<dbReference type="SUPFAM" id="SSF143990">
    <property type="entry name" value="YbiA-like"/>
    <property type="match status" value="1"/>
</dbReference>
<evidence type="ECO:0000259" key="2">
    <source>
        <dbReference type="Pfam" id="PF08719"/>
    </source>
</evidence>
<dbReference type="InterPro" id="IPR036705">
    <property type="entry name" value="Ribosyl_crysJ1_sf"/>
</dbReference>
<dbReference type="InterPro" id="IPR005502">
    <property type="entry name" value="Ribosyl_crysJ1"/>
</dbReference>
<dbReference type="EMBL" id="CAXAMN010008668">
    <property type="protein sequence ID" value="CAK9026091.1"/>
    <property type="molecule type" value="Genomic_DNA"/>
</dbReference>
<gene>
    <name evidence="3" type="ORF">CCMP2556_LOCUS16229</name>
</gene>
<comment type="caution">
    <text evidence="3">The sequence shown here is derived from an EMBL/GenBank/DDBJ whole genome shotgun (WGS) entry which is preliminary data.</text>
</comment>
<dbReference type="Gene3D" id="1.10.357.40">
    <property type="entry name" value="YbiA-like"/>
    <property type="match status" value="1"/>
</dbReference>
<dbReference type="PANTHER" id="PTHR16222">
    <property type="entry name" value="ADP-RIBOSYLGLYCOHYDROLASE"/>
    <property type="match status" value="1"/>
</dbReference>
<dbReference type="Pfam" id="PF08719">
    <property type="entry name" value="NADAR"/>
    <property type="match status" value="1"/>
</dbReference>
<protein>
    <recommendedName>
        <fullName evidence="2">NADAR domain-containing protein</fullName>
    </recommendedName>
</protein>
<evidence type="ECO:0000313" key="3">
    <source>
        <dbReference type="EMBL" id="CAK9026091.1"/>
    </source>
</evidence>
<organism evidence="3 4">
    <name type="scientific">Durusdinium trenchii</name>
    <dbReference type="NCBI Taxonomy" id="1381693"/>
    <lineage>
        <taxon>Eukaryota</taxon>
        <taxon>Sar</taxon>
        <taxon>Alveolata</taxon>
        <taxon>Dinophyceae</taxon>
        <taxon>Suessiales</taxon>
        <taxon>Symbiodiniaceae</taxon>
        <taxon>Durusdinium</taxon>
    </lineage>
</organism>
<evidence type="ECO:0000313" key="4">
    <source>
        <dbReference type="Proteomes" id="UP001642484"/>
    </source>
</evidence>
<dbReference type="Gene3D" id="1.10.4080.10">
    <property type="entry name" value="ADP-ribosylation/Crystallin J1"/>
    <property type="match status" value="1"/>
</dbReference>
<feature type="signal peptide" evidence="1">
    <location>
        <begin position="1"/>
        <end position="22"/>
    </location>
</feature>
<proteinExistence type="predicted"/>
<dbReference type="InterPro" id="IPR037238">
    <property type="entry name" value="YbiA-like_sf"/>
</dbReference>
<dbReference type="PANTHER" id="PTHR16222:SF28">
    <property type="entry name" value="ADP-RIBOSYLGLYCOHYDROLASE"/>
    <property type="match status" value="1"/>
</dbReference>
<dbReference type="CDD" id="cd15457">
    <property type="entry name" value="NADAR"/>
    <property type="match status" value="1"/>
</dbReference>
<reference evidence="3 4" key="1">
    <citation type="submission" date="2024-02" db="EMBL/GenBank/DDBJ databases">
        <authorList>
            <person name="Chen Y."/>
            <person name="Shah S."/>
            <person name="Dougan E. K."/>
            <person name="Thang M."/>
            <person name="Chan C."/>
        </authorList>
    </citation>
    <scope>NUCLEOTIDE SEQUENCE [LARGE SCALE GENOMIC DNA]</scope>
</reference>
<dbReference type="Pfam" id="PF03747">
    <property type="entry name" value="ADP_ribosyl_GH"/>
    <property type="match status" value="1"/>
</dbReference>
<feature type="domain" description="NADAR" evidence="2">
    <location>
        <begin position="73"/>
        <end position="188"/>
    </location>
</feature>
<accession>A0ABP0KHG0</accession>
<feature type="chain" id="PRO_5045556139" description="NADAR domain-containing protein" evidence="1">
    <location>
        <begin position="23"/>
        <end position="737"/>
    </location>
</feature>
<dbReference type="InterPro" id="IPR012816">
    <property type="entry name" value="NADAR"/>
</dbReference>
<name>A0ABP0KHG0_9DINO</name>
<dbReference type="InterPro" id="IPR050792">
    <property type="entry name" value="ADP-ribosylglycohydrolase"/>
</dbReference>
<dbReference type="Proteomes" id="UP001642484">
    <property type="component" value="Unassembled WGS sequence"/>
</dbReference>
<sequence>MHKVRMLVLHLAALARNRIVSSDWSNRLRVRAPSLCHQMAAELDIMVADGFQVLCNFETGCGFWTQDGVPPLRRWWPTAEHYLQAGKFLDLDLQEKIRTQLDPGIAKHLGRTCGPLRADWDEVKQARLRKALWEKFWAHAAARRCLLSIPQDTRIVFGSTVDPFFGIGADGYGQNVMGEELQSLRDFLLQYSSRRQMLISIADGIGEPFEPDTVHLDMTGICPESTSRSVANILGISPDAIEDLDLVFDDGFERRPVSDFSTAKEMETFLATVDDCKLEVRILQVAVVTLWNGTDDSYLARADVSHLSSTAASVTTRLESLLPLLSYKEFSPAVTFSVDGSQEEPLVELCMDSIRRAALEGADVIISGHYSFPDTCTPLMLPPSDVESPAVVAGIHSGLSAAELSDKINGLIWGAALGDAVGLSTEFMERCEATRIYPNPAQLSPASRHEDKHRKRWIQGDWTDDTDQMIILLDAIISGHGILSPLDFARALKRWRNSGFPELGDTSGLGVGQTVNSVLEHPVFEMAPHIAADVIWRQTGRTLAANGAIMRCAAAGIGCFWDERVVEYNAATSASVTHTDPRCVSSCVCIALLLSQVLSGHGTSTLDQRIELALSTGLRAVKHLKGQDADELLRYVSVAADGLQSLELASGGIGYTFKALGAGLWAFVHADDFKEAVQAITMEAGDADSNATVAGALMGARLGFSNLPKDWISEIPEPQAQWLQQRIHSCLAMLRLA</sequence>
<evidence type="ECO:0000256" key="1">
    <source>
        <dbReference type="SAM" id="SignalP"/>
    </source>
</evidence>
<keyword evidence="1" id="KW-0732">Signal</keyword>
<dbReference type="SUPFAM" id="SSF101478">
    <property type="entry name" value="ADP-ribosylglycohydrolase"/>
    <property type="match status" value="1"/>
</dbReference>
<keyword evidence="4" id="KW-1185">Reference proteome</keyword>